<comment type="caution">
    <text evidence="10">The sequence shown here is derived from an EMBL/GenBank/DDBJ whole genome shotgun (WGS) entry which is preliminary data.</text>
</comment>
<dbReference type="Proteomes" id="UP000835052">
    <property type="component" value="Unassembled WGS sequence"/>
</dbReference>
<evidence type="ECO:0000259" key="8">
    <source>
        <dbReference type="Pfam" id="PF11817"/>
    </source>
</evidence>
<accession>A0A8S1GWY5</accession>
<dbReference type="AlphaFoldDB" id="A0A8S1GWY5"/>
<evidence type="ECO:0000256" key="6">
    <source>
        <dbReference type="ARBA" id="ARBA00022892"/>
    </source>
</evidence>
<dbReference type="GO" id="GO:0016192">
    <property type="term" value="P:vesicle-mediated transport"/>
    <property type="evidence" value="ECO:0007669"/>
    <property type="project" value="UniProtKB-KW"/>
</dbReference>
<evidence type="ECO:0000256" key="7">
    <source>
        <dbReference type="ARBA" id="ARBA00023034"/>
    </source>
</evidence>
<evidence type="ECO:0000259" key="9">
    <source>
        <dbReference type="Pfam" id="PF12742"/>
    </source>
</evidence>
<dbReference type="PANTHER" id="PTHR14374">
    <property type="entry name" value="FOIE GRAS"/>
    <property type="match status" value="1"/>
</dbReference>
<sequence>MGFQKSFGSRTLASSAPDRVLVACVRTITVSSANMVSTSADVASANKPRILDSRSSTDWFLVFWCDNASEAGDWLSTRPHQLIFLTGLDPSNKHQHGLVVNAFRARTPEKPPLNLRIISGELDIAEKTEKSLSGAGILRREWPLKYLENIPALIVLFVDLEWDHPSWQEKKTEAESKVASIRASSRQGTRIALVMLQDRATPTTSDDNLAADRAHEICQICSLNPKQLFVLPLLGEISVYVSKLESAFHELAQGFYQQKLKSIRARSIPNNSPSLIVRQLFKLAFISELRQDTHSALRNYRLAYDQCKDHMETWDAGDVYEWRSVVGLLNYKMCELCFLHSTALEAINQMRRHQSIFFSSAPGTYPTPQLSLIELLLWKAKQCWYFAHLFEQAVLGGLSALATLNPGTHLDQAANIYSAANKEISLVKQGSLLLGPYPNPDPLGQQTEFFGQRPWRVGISGLASPEIEAGAVNAIKQRLVVNHAGVISLLSAAMTHFKKYNCIRMQKKVMCEMADVYYANGDVSKALQLWSLVVRDSSLPFSLRSHLLHKAACAAFVSAAVKEYAWCCVQFMASGQPRFEKAFQELIAGRIPVAPFDDNELSNQQMSSYKQNWSKVLTERQFFVLQASRIDSFLFVEVTFLSFQVTEANSRVPVCIRLTSSAMSPIRLAGINVAFSKTEQVQNGVEKVGLAPLRLSGFLLQPKIPTVRMTLLDLGQMQQGEEITVSCVSVELGDRHSPMFGQIDFDNSSLNRPGPIVALSSHRSVLGVPSLKVGGFKSVMGLKEAVSIKCLIGEVATAKLQLCNLSKRILKSVKLEFKRNEQSQTEAAAVLFVDKGNELKSELVLAVATNVSALDQALVDVQFSAQLVGSFDLSLEVSYLVEGSSQRETGKVLVAVEAKEPFSVRSAILNMNGIPMISLLNHCEHVLKVDITSAADIVITSVEFLLADVVTFLDASNGGSGTNLDDEVFEQEVISYNAVIAVSTADEDVETPLGRLAVEWKRAGSANSVRSLLPLCRVAVLPCPIGLSARVFSSPAAVRQPIDVCFDLQNHSNESIELTATFELSEVFMFNGEKKSSLVILPGSVRKIHIVVMALSAGRLAFPRINLRSPQIAESTLQHVLRTLPAAIFVLPRSKEH</sequence>
<organism evidence="10 11">
    <name type="scientific">Caenorhabditis auriculariae</name>
    <dbReference type="NCBI Taxonomy" id="2777116"/>
    <lineage>
        <taxon>Eukaryota</taxon>
        <taxon>Metazoa</taxon>
        <taxon>Ecdysozoa</taxon>
        <taxon>Nematoda</taxon>
        <taxon>Chromadorea</taxon>
        <taxon>Rhabditida</taxon>
        <taxon>Rhabditina</taxon>
        <taxon>Rhabditomorpha</taxon>
        <taxon>Rhabditoidea</taxon>
        <taxon>Rhabditidae</taxon>
        <taxon>Peloderinae</taxon>
        <taxon>Caenorhabditis</taxon>
    </lineage>
</organism>
<gene>
    <name evidence="10" type="ORF">CAUJ_LOCUS3846</name>
</gene>
<evidence type="ECO:0000256" key="4">
    <source>
        <dbReference type="ARBA" id="ARBA00021520"/>
    </source>
</evidence>
<evidence type="ECO:0000256" key="1">
    <source>
        <dbReference type="ARBA" id="ARBA00001995"/>
    </source>
</evidence>
<reference evidence="10" key="1">
    <citation type="submission" date="2020-10" db="EMBL/GenBank/DDBJ databases">
        <authorList>
            <person name="Kikuchi T."/>
        </authorList>
    </citation>
    <scope>NUCLEOTIDE SEQUENCE</scope>
    <source>
        <strain evidence="10">NKZ352</strain>
    </source>
</reference>
<keyword evidence="7" id="KW-0333">Golgi apparatus</keyword>
<dbReference type="EMBL" id="CAJGYM010000007">
    <property type="protein sequence ID" value="CAD6187927.1"/>
    <property type="molecule type" value="Genomic_DNA"/>
</dbReference>
<feature type="domain" description="Trafficking protein particle complex subunit 11" evidence="8">
    <location>
        <begin position="321"/>
        <end position="533"/>
    </location>
</feature>
<dbReference type="PANTHER" id="PTHR14374:SF0">
    <property type="entry name" value="TRAFFICKING PROTEIN PARTICLE COMPLEX SUBUNIT 11"/>
    <property type="match status" value="1"/>
</dbReference>
<evidence type="ECO:0000256" key="5">
    <source>
        <dbReference type="ARBA" id="ARBA00022448"/>
    </source>
</evidence>
<keyword evidence="6" id="KW-0931">ER-Golgi transport</keyword>
<dbReference type="InterPro" id="IPR025876">
    <property type="entry name" value="TRAPPC11_C"/>
</dbReference>
<comment type="subcellular location">
    <subcellularLocation>
        <location evidence="2">Golgi apparatus</location>
        <location evidence="2">cis-Golgi network</location>
    </subcellularLocation>
</comment>
<dbReference type="OrthoDB" id="6278596at2759"/>
<dbReference type="GO" id="GO:0005794">
    <property type="term" value="C:Golgi apparatus"/>
    <property type="evidence" value="ECO:0007669"/>
    <property type="project" value="UniProtKB-SubCell"/>
</dbReference>
<comment type="similarity">
    <text evidence="3">Belongs to the TRAPPC11 family.</text>
</comment>
<evidence type="ECO:0000313" key="10">
    <source>
        <dbReference type="EMBL" id="CAD6187927.1"/>
    </source>
</evidence>
<proteinExistence type="inferred from homology"/>
<name>A0A8S1GWY5_9PELO</name>
<evidence type="ECO:0000256" key="3">
    <source>
        <dbReference type="ARBA" id="ARBA00007051"/>
    </source>
</evidence>
<feature type="domain" description="Trafficking protein particle complex subunit 11 C-terminal" evidence="9">
    <location>
        <begin position="1063"/>
        <end position="1106"/>
    </location>
</feature>
<keyword evidence="11" id="KW-1185">Reference proteome</keyword>
<evidence type="ECO:0000313" key="11">
    <source>
        <dbReference type="Proteomes" id="UP000835052"/>
    </source>
</evidence>
<evidence type="ECO:0000256" key="2">
    <source>
        <dbReference type="ARBA" id="ARBA00004222"/>
    </source>
</evidence>
<protein>
    <recommendedName>
        <fullName evidence="4">Trafficking protein particle complex subunit 11</fullName>
    </recommendedName>
</protein>
<dbReference type="Pfam" id="PF12742">
    <property type="entry name" value="Gryzun-like"/>
    <property type="match status" value="1"/>
</dbReference>
<keyword evidence="5" id="KW-0813">Transport</keyword>
<dbReference type="InterPro" id="IPR021773">
    <property type="entry name" value="TPC11"/>
</dbReference>
<comment type="function">
    <text evidence="1">Involved in endoplasmic reticulum to Golgi apparatus trafficking at a very early stage.</text>
</comment>
<dbReference type="Pfam" id="PF11817">
    <property type="entry name" value="Foie-gras_1"/>
    <property type="match status" value="1"/>
</dbReference>